<gene>
    <name evidence="2" type="ORF">AKK44_04035</name>
</gene>
<feature type="transmembrane region" description="Helical" evidence="1">
    <location>
        <begin position="386"/>
        <end position="409"/>
    </location>
</feature>
<reference evidence="2 3" key="1">
    <citation type="submission" date="2015-08" db="EMBL/GenBank/DDBJ databases">
        <title>Genome sequence of Streptococcus phocae subsp. phocae ATCC 51973T isolated from liver specimen obtained from seal.</title>
        <authorList>
            <person name="Avendano-Herrera R."/>
        </authorList>
    </citation>
    <scope>NUCLEOTIDE SEQUENCE [LARGE SCALE GENOMIC DNA]</scope>
    <source>
        <strain evidence="2 3">ATCC 51973</strain>
    </source>
</reference>
<protein>
    <submittedName>
        <fullName evidence="2">Cytochrome C biogenesis protein CcmE</fullName>
    </submittedName>
</protein>
<accession>A0A0P6SJT2</accession>
<feature type="transmembrane region" description="Helical" evidence="1">
    <location>
        <begin position="240"/>
        <end position="262"/>
    </location>
</feature>
<dbReference type="RefSeq" id="WP_037596393.1">
    <property type="nucleotide sequence ID" value="NZ_LHQM01000012.1"/>
</dbReference>
<feature type="transmembrane region" description="Helical" evidence="1">
    <location>
        <begin position="309"/>
        <end position="329"/>
    </location>
</feature>
<dbReference type="STRING" id="119224.AKK44_04035"/>
<feature type="transmembrane region" description="Helical" evidence="1">
    <location>
        <begin position="184"/>
        <end position="207"/>
    </location>
</feature>
<evidence type="ECO:0000313" key="3">
    <source>
        <dbReference type="Proteomes" id="UP000049578"/>
    </source>
</evidence>
<evidence type="ECO:0000256" key="1">
    <source>
        <dbReference type="SAM" id="Phobius"/>
    </source>
</evidence>
<keyword evidence="1" id="KW-1133">Transmembrane helix</keyword>
<dbReference type="EMBL" id="LHQM01000012">
    <property type="protein sequence ID" value="KPJ22557.1"/>
    <property type="molecule type" value="Genomic_DNA"/>
</dbReference>
<dbReference type="Pfam" id="PF02447">
    <property type="entry name" value="GntP_permease"/>
    <property type="match status" value="1"/>
</dbReference>
<feature type="transmembrane region" description="Helical" evidence="1">
    <location>
        <begin position="107"/>
        <end position="133"/>
    </location>
</feature>
<keyword evidence="1" id="KW-0812">Transmembrane</keyword>
<feature type="transmembrane region" description="Helical" evidence="1">
    <location>
        <begin position="153"/>
        <end position="172"/>
    </location>
</feature>
<name>A0A0P6SJT2_9STRE</name>
<sequence>MEILGSIGVLLAIIAIIYFALKEINILVAAPLATAIVILFNQMDPVTTLLGNGANQYMGALSGYILNYFAVFLLGSILAKLMEASGATTAIANYILNKVGHDSPYKIMVAIFIISSILTYGGISLFVVMFAVLPLARSLFKKIDLSWHLIQSPLWLGIATFTMTILPGTPAIQNVIPIQYLNTSLTAAAIPSLLGSVGCVIFGLLYMKYCLNKSIARGETYATYALDTDNSIEERELPSFLPSIAPLALLIAIALGGSIFGGEFLKKNIIYIALIVAILLAIVLFKNFIPETLKTINLGAVASINPIFATGAAVAFGSVVVTSVGFNVFSKLILNLPGDPLISLTVLTSSITAVTGSSSGSLGIVLPNFAQFYLDKGLDPEMIHRVSAIASNIFTVVPQSGVLLTFLSLTGLTHKTGFKETFISVAGSTSVALFIIILTNMLMS</sequence>
<keyword evidence="1" id="KW-0472">Membrane</keyword>
<dbReference type="PANTHER" id="PTHR30354">
    <property type="entry name" value="GNT FAMILY GLUCONATE TRANSPORTER"/>
    <property type="match status" value="1"/>
</dbReference>
<feature type="transmembrane region" description="Helical" evidence="1">
    <location>
        <begin position="341"/>
        <end position="366"/>
    </location>
</feature>
<feature type="transmembrane region" description="Helical" evidence="1">
    <location>
        <begin position="7"/>
        <end position="40"/>
    </location>
</feature>
<organism evidence="2 3">
    <name type="scientific">Streptococcus phocae</name>
    <dbReference type="NCBI Taxonomy" id="119224"/>
    <lineage>
        <taxon>Bacteria</taxon>
        <taxon>Bacillati</taxon>
        <taxon>Bacillota</taxon>
        <taxon>Bacilli</taxon>
        <taxon>Lactobacillales</taxon>
        <taxon>Streptococcaceae</taxon>
        <taxon>Streptococcus</taxon>
    </lineage>
</organism>
<dbReference type="Proteomes" id="UP000049578">
    <property type="component" value="Unassembled WGS sequence"/>
</dbReference>
<dbReference type="GO" id="GO:0015128">
    <property type="term" value="F:gluconate transmembrane transporter activity"/>
    <property type="evidence" value="ECO:0007669"/>
    <property type="project" value="InterPro"/>
</dbReference>
<comment type="caution">
    <text evidence="2">The sequence shown here is derived from an EMBL/GenBank/DDBJ whole genome shotgun (WGS) entry which is preliminary data.</text>
</comment>
<dbReference type="InterPro" id="IPR003474">
    <property type="entry name" value="Glcn_transporter"/>
</dbReference>
<feature type="transmembrane region" description="Helical" evidence="1">
    <location>
        <begin position="269"/>
        <end position="289"/>
    </location>
</feature>
<dbReference type="PATRIC" id="fig|119224.3.peg.338"/>
<keyword evidence="3" id="KW-1185">Reference proteome</keyword>
<feature type="transmembrane region" description="Helical" evidence="1">
    <location>
        <begin position="421"/>
        <end position="443"/>
    </location>
</feature>
<dbReference type="GO" id="GO:0005886">
    <property type="term" value="C:plasma membrane"/>
    <property type="evidence" value="ECO:0007669"/>
    <property type="project" value="TreeGrafter"/>
</dbReference>
<dbReference type="AlphaFoldDB" id="A0A0P6SJT2"/>
<feature type="transmembrane region" description="Helical" evidence="1">
    <location>
        <begin position="60"/>
        <end position="79"/>
    </location>
</feature>
<proteinExistence type="predicted"/>
<dbReference type="PANTHER" id="PTHR30354:SF7">
    <property type="entry name" value="BLL7963 PROTEIN"/>
    <property type="match status" value="1"/>
</dbReference>
<evidence type="ECO:0000313" key="2">
    <source>
        <dbReference type="EMBL" id="KPJ22557.1"/>
    </source>
</evidence>